<accession>A0A8D9F5N9</accession>
<organism evidence="2">
    <name type="scientific">Cacopsylla melanoneura</name>
    <dbReference type="NCBI Taxonomy" id="428564"/>
    <lineage>
        <taxon>Eukaryota</taxon>
        <taxon>Metazoa</taxon>
        <taxon>Ecdysozoa</taxon>
        <taxon>Arthropoda</taxon>
        <taxon>Hexapoda</taxon>
        <taxon>Insecta</taxon>
        <taxon>Pterygota</taxon>
        <taxon>Neoptera</taxon>
        <taxon>Paraneoptera</taxon>
        <taxon>Hemiptera</taxon>
        <taxon>Sternorrhyncha</taxon>
        <taxon>Psylloidea</taxon>
        <taxon>Psyllidae</taxon>
        <taxon>Psyllinae</taxon>
        <taxon>Cacopsylla</taxon>
    </lineage>
</organism>
<feature type="compositionally biased region" description="Basic residues" evidence="1">
    <location>
        <begin position="27"/>
        <end position="39"/>
    </location>
</feature>
<name>A0A8D9F5N9_9HEMI</name>
<sequence length="124" mass="14569">MIFEKFRRPQRIILYFNAQVIAELRKKHKQENRKKRREKKNGQKMNTLPRRRSFLQQSLSSLVSKAKLIVLNTLKSVFRSLLAEAEGEQADTGKTQCDVVKFISFYLRACPNLTILLFKAEIKI</sequence>
<evidence type="ECO:0000313" key="2">
    <source>
        <dbReference type="EMBL" id="CAG6777867.1"/>
    </source>
</evidence>
<dbReference type="EMBL" id="HBUF01607418">
    <property type="protein sequence ID" value="CAG6777867.1"/>
    <property type="molecule type" value="Transcribed_RNA"/>
</dbReference>
<dbReference type="AlphaFoldDB" id="A0A8D9F5N9"/>
<protein>
    <submittedName>
        <fullName evidence="2">Uncharacterized protein</fullName>
    </submittedName>
</protein>
<feature type="region of interest" description="Disordered" evidence="1">
    <location>
        <begin position="27"/>
        <end position="52"/>
    </location>
</feature>
<reference evidence="2" key="1">
    <citation type="submission" date="2021-05" db="EMBL/GenBank/DDBJ databases">
        <authorList>
            <person name="Alioto T."/>
            <person name="Alioto T."/>
            <person name="Gomez Garrido J."/>
        </authorList>
    </citation>
    <scope>NUCLEOTIDE SEQUENCE</scope>
</reference>
<proteinExistence type="predicted"/>
<dbReference type="EMBL" id="HBUF01607417">
    <property type="protein sequence ID" value="CAG6777866.1"/>
    <property type="molecule type" value="Transcribed_RNA"/>
</dbReference>
<evidence type="ECO:0000256" key="1">
    <source>
        <dbReference type="SAM" id="MobiDB-lite"/>
    </source>
</evidence>